<name>G9EQ70_9GAMM</name>
<reference evidence="1 2" key="1">
    <citation type="journal article" date="2011" name="BMC Genomics">
        <title>Insight into cross-talk between intra-amoebal pathogens.</title>
        <authorList>
            <person name="Gimenez G."/>
            <person name="Bertelli C."/>
            <person name="Moliner C."/>
            <person name="Robert C."/>
            <person name="Raoult D."/>
            <person name="Fournier P.E."/>
            <person name="Greub G."/>
        </authorList>
    </citation>
    <scope>NUCLEOTIDE SEQUENCE [LARGE SCALE GENOMIC DNA]</scope>
    <source>
        <strain evidence="1 2">LLAP12</strain>
    </source>
</reference>
<dbReference type="HOGENOM" id="CLU_555271_0_0_6"/>
<sequence length="491" mass="50788">MLVIALLLVVIAGLAVAFVSMIFVGTSSSISIISANYAYDLAQTGIENGSYQLSLGTCSSSWSSIVTVTGQGEYQYNCTKNTALTTTTNTLSALSTSIPLASVANFATFGAISIDSEMIYYDGISGTTLLNARRGQNGTAAATHALGASVSQAQYIISSQGGAPSLSSPNGEVMLTQAVLLSSGANYYAVGTQGTAGVILNYNGSSWSTALTAASGFTFRGIDMSATFGLAVGSNTSHVSSIYQFNGSSWSLLGTVSSADFQEVSCDLPNHPTLCWIVGQEKAPPWPLMYYTGTGAAYDAKNMGNTPLYGVCCISDQCFALAQNDLFSFPVTSTAPFSNRTNIGGTLNGIDCAQSNSCVLVRSVGAVHYYNGYSWNTFYISGQSLNAVHCPSTMMCVVVGNNGVIFNCSLPMTSASSCVAQSSPGTLNLLAVHCNATNDCLAVGAGTLAYRYTGSAWTAIPLPANYTLNSVSGTSGTGTGSAVTPTVWHNQ</sequence>
<dbReference type="STRING" id="658187.LDG_7416"/>
<evidence type="ECO:0000313" key="2">
    <source>
        <dbReference type="Proteomes" id="UP000002770"/>
    </source>
</evidence>
<gene>
    <name evidence="1" type="ORF">LDG_7416</name>
</gene>
<accession>G9EQ70</accession>
<organism evidence="1 2">
    <name type="scientific">Legionella drancourtii LLAP12</name>
    <dbReference type="NCBI Taxonomy" id="658187"/>
    <lineage>
        <taxon>Bacteria</taxon>
        <taxon>Pseudomonadati</taxon>
        <taxon>Pseudomonadota</taxon>
        <taxon>Gammaproteobacteria</taxon>
        <taxon>Legionellales</taxon>
        <taxon>Legionellaceae</taxon>
        <taxon>Legionella</taxon>
    </lineage>
</organism>
<dbReference type="EMBL" id="JH413828">
    <property type="protein sequence ID" value="EHL30645.1"/>
    <property type="molecule type" value="Genomic_DNA"/>
</dbReference>
<keyword evidence="2" id="KW-1185">Reference proteome</keyword>
<evidence type="ECO:0000313" key="1">
    <source>
        <dbReference type="EMBL" id="EHL30645.1"/>
    </source>
</evidence>
<dbReference type="Proteomes" id="UP000002770">
    <property type="component" value="Unassembled WGS sequence"/>
</dbReference>
<dbReference type="eggNOG" id="ENOG5031F3R">
    <property type="taxonomic scope" value="Bacteria"/>
</dbReference>
<dbReference type="AlphaFoldDB" id="G9EQ70"/>
<proteinExistence type="predicted"/>
<dbReference type="InParanoid" id="G9EQ70"/>
<protein>
    <submittedName>
        <fullName evidence="1">Uncharacterized protein</fullName>
    </submittedName>
</protein>